<feature type="domain" description="SHOCT" evidence="2">
    <location>
        <begin position="123"/>
        <end position="143"/>
    </location>
</feature>
<keyword evidence="1" id="KW-1133">Transmembrane helix</keyword>
<dbReference type="Pfam" id="PF09851">
    <property type="entry name" value="SHOCT"/>
    <property type="match status" value="2"/>
</dbReference>
<feature type="transmembrane region" description="Helical" evidence="1">
    <location>
        <begin position="34"/>
        <end position="55"/>
    </location>
</feature>
<feature type="transmembrane region" description="Helical" evidence="1">
    <location>
        <begin position="6"/>
        <end position="22"/>
    </location>
</feature>
<keyword evidence="1" id="KW-0472">Membrane</keyword>
<dbReference type="Proteomes" id="UP001460072">
    <property type="component" value="Unassembled WGS sequence"/>
</dbReference>
<evidence type="ECO:0000256" key="1">
    <source>
        <dbReference type="SAM" id="Phobius"/>
    </source>
</evidence>
<comment type="caution">
    <text evidence="3">The sequence shown here is derived from an EMBL/GenBank/DDBJ whole genome shotgun (WGS) entry which is preliminary data.</text>
</comment>
<feature type="domain" description="SHOCT" evidence="2">
    <location>
        <begin position="86"/>
        <end position="107"/>
    </location>
</feature>
<reference evidence="3 4" key="1">
    <citation type="submission" date="2024-03" db="EMBL/GenBank/DDBJ databases">
        <title>Two novel species of the genus Flavobacterium exhibiting potentially degradation of complex polysaccharides.</title>
        <authorList>
            <person name="Lian X."/>
        </authorList>
    </citation>
    <scope>NUCLEOTIDE SEQUENCE [LARGE SCALE GENOMIC DNA]</scope>
    <source>
        <strain evidence="4">j3</strain>
    </source>
</reference>
<name>A0ABU9N6T3_9FLAO</name>
<gene>
    <name evidence="3" type="ORF">WFZ85_12365</name>
</gene>
<organism evidence="3 4">
    <name type="scientific">Flavobacterium aureirubrum</name>
    <dbReference type="NCBI Taxonomy" id="3133147"/>
    <lineage>
        <taxon>Bacteria</taxon>
        <taxon>Pseudomonadati</taxon>
        <taxon>Bacteroidota</taxon>
        <taxon>Flavobacteriia</taxon>
        <taxon>Flavobacteriales</taxon>
        <taxon>Flavobacteriaceae</taxon>
        <taxon>Flavobacterium</taxon>
    </lineage>
</organism>
<dbReference type="InterPro" id="IPR018649">
    <property type="entry name" value="SHOCT"/>
</dbReference>
<proteinExistence type="predicted"/>
<evidence type="ECO:0000313" key="3">
    <source>
        <dbReference type="EMBL" id="MEM0543414.1"/>
    </source>
</evidence>
<dbReference type="RefSeq" id="WP_342696608.1">
    <property type="nucleotide sequence ID" value="NZ_JBCGDO010000017.1"/>
</dbReference>
<evidence type="ECO:0000313" key="4">
    <source>
        <dbReference type="Proteomes" id="UP001460072"/>
    </source>
</evidence>
<sequence length="244" mass="27997">MNDNIAVGILVGLATGTSLYVWNSNSFTKVQKIGLVCCIIFPPLQWISILLVLAINKYQAENTTEAKTIRQNIENKQNLDSAKNNLIELKEKGIITDDEFNSKVDKIENQKKELDIKNSIEYRQLKSLLDSGIITIEEFDDKIEKTNLFFVESKIETLAMSSKKIIGVWRFENETFEFWLTGYFVYKTNNIKVACGSWLNKNKRITINLKDSSISILVLNIENNNLKISVNYKTILCEKIKDNI</sequence>
<evidence type="ECO:0000259" key="2">
    <source>
        <dbReference type="Pfam" id="PF09851"/>
    </source>
</evidence>
<keyword evidence="4" id="KW-1185">Reference proteome</keyword>
<accession>A0ABU9N6T3</accession>
<protein>
    <submittedName>
        <fullName evidence="3">SHOCT domain-containing protein</fullName>
    </submittedName>
</protein>
<keyword evidence="1" id="KW-0812">Transmembrane</keyword>
<dbReference type="EMBL" id="JBCGDO010000017">
    <property type="protein sequence ID" value="MEM0543414.1"/>
    <property type="molecule type" value="Genomic_DNA"/>
</dbReference>